<dbReference type="GO" id="GO:0019901">
    <property type="term" value="F:protein kinase binding"/>
    <property type="evidence" value="ECO:0007669"/>
    <property type="project" value="InterPro"/>
</dbReference>
<name>A0A4P9ZG43_9ASCO</name>
<gene>
    <name evidence="2" type="ORF">METBISCDRAFT_21958</name>
</gene>
<sequence length="327" mass="36360">MPKPLRETFVLACLQTLRVRKYNRSRNNEIAKIIRALDLSPVNLSLAIVLVLRYMENKVNMIDISESENLPYYLIVVALVLANKYINDQSYTLKLWLSILKKCLALESSLLLLHQMEVHMLAALNYRLTADHNLLLWYTFDHLDHASIQKLRVAAECERPGAWYATNTSSKRTFDAVETTHTPRKYAKLGDISSMAIASFQLPLGTGLATPPSSQPSPSSYAKRQQRQPQKLHSAQHILPHVVAHYSSGYGMPPSSVLPGKFLHSVPPIQPSLVQHMVLSSHTPTSSVGQPLCSTGYSSVFTTPCSLPLASYTPSLFAGAYAPVNYT</sequence>
<reference evidence="3" key="1">
    <citation type="journal article" date="2018" name="Nat. Microbiol.">
        <title>Leveraging single-cell genomics to expand the fungal tree of life.</title>
        <authorList>
            <person name="Ahrendt S.R."/>
            <person name="Quandt C.A."/>
            <person name="Ciobanu D."/>
            <person name="Clum A."/>
            <person name="Salamov A."/>
            <person name="Andreopoulos B."/>
            <person name="Cheng J.F."/>
            <person name="Woyke T."/>
            <person name="Pelin A."/>
            <person name="Henrissat B."/>
            <person name="Reynolds N.K."/>
            <person name="Benny G.L."/>
            <person name="Smith M.E."/>
            <person name="James T.Y."/>
            <person name="Grigoriev I.V."/>
        </authorList>
    </citation>
    <scope>NUCLEOTIDE SEQUENCE [LARGE SCALE GENOMIC DNA]</scope>
    <source>
        <strain evidence="3">Baker2002</strain>
    </source>
</reference>
<dbReference type="Gene3D" id="1.10.472.10">
    <property type="entry name" value="Cyclin-like"/>
    <property type="match status" value="1"/>
</dbReference>
<proteinExistence type="predicted"/>
<evidence type="ECO:0000256" key="1">
    <source>
        <dbReference type="SAM" id="MobiDB-lite"/>
    </source>
</evidence>
<feature type="region of interest" description="Disordered" evidence="1">
    <location>
        <begin position="208"/>
        <end position="234"/>
    </location>
</feature>
<evidence type="ECO:0000313" key="3">
    <source>
        <dbReference type="Proteomes" id="UP000268321"/>
    </source>
</evidence>
<dbReference type="OrthoDB" id="244495at2759"/>
<dbReference type="GO" id="GO:0000307">
    <property type="term" value="C:cyclin-dependent protein kinase holoenzyme complex"/>
    <property type="evidence" value="ECO:0007669"/>
    <property type="project" value="TreeGrafter"/>
</dbReference>
<evidence type="ECO:0000313" key="2">
    <source>
        <dbReference type="EMBL" id="RKP31858.1"/>
    </source>
</evidence>
<accession>A0A4P9ZG43</accession>
<protein>
    <submittedName>
        <fullName evidence="2">Uncharacterized protein</fullName>
    </submittedName>
</protein>
<dbReference type="AlphaFoldDB" id="A0A4P9ZG43"/>
<dbReference type="SUPFAM" id="SSF47954">
    <property type="entry name" value="Cyclin-like"/>
    <property type="match status" value="1"/>
</dbReference>
<dbReference type="Proteomes" id="UP000268321">
    <property type="component" value="Unassembled WGS sequence"/>
</dbReference>
<dbReference type="GO" id="GO:0005634">
    <property type="term" value="C:nucleus"/>
    <property type="evidence" value="ECO:0007669"/>
    <property type="project" value="TreeGrafter"/>
</dbReference>
<dbReference type="GO" id="GO:0016538">
    <property type="term" value="F:cyclin-dependent protein serine/threonine kinase regulator activity"/>
    <property type="evidence" value="ECO:0007669"/>
    <property type="project" value="TreeGrafter"/>
</dbReference>
<keyword evidence="3" id="KW-1185">Reference proteome</keyword>
<dbReference type="PANTHER" id="PTHR15615:SF108">
    <property type="entry name" value="PROTEIN CNPPD1"/>
    <property type="match status" value="1"/>
</dbReference>
<dbReference type="InterPro" id="IPR036915">
    <property type="entry name" value="Cyclin-like_sf"/>
</dbReference>
<dbReference type="CDD" id="cd20557">
    <property type="entry name" value="CYCLIN_ScPCL1-like"/>
    <property type="match status" value="1"/>
</dbReference>
<dbReference type="EMBL" id="ML004436">
    <property type="protein sequence ID" value="RKP31858.1"/>
    <property type="molecule type" value="Genomic_DNA"/>
</dbReference>
<dbReference type="InterPro" id="IPR013922">
    <property type="entry name" value="Cyclin_PHO80-like"/>
</dbReference>
<organism evidence="2 3">
    <name type="scientific">Metschnikowia bicuspidata</name>
    <dbReference type="NCBI Taxonomy" id="27322"/>
    <lineage>
        <taxon>Eukaryota</taxon>
        <taxon>Fungi</taxon>
        <taxon>Dikarya</taxon>
        <taxon>Ascomycota</taxon>
        <taxon>Saccharomycotina</taxon>
        <taxon>Pichiomycetes</taxon>
        <taxon>Metschnikowiaceae</taxon>
        <taxon>Metschnikowia</taxon>
    </lineage>
</organism>
<dbReference type="PANTHER" id="PTHR15615">
    <property type="match status" value="1"/>
</dbReference>